<keyword evidence="4" id="KW-1003">Cell membrane</keyword>
<keyword evidence="6 9" id="KW-1133">Transmembrane helix</keyword>
<dbReference type="KEGG" id="tim:GMBLW1_15950"/>
<evidence type="ECO:0000313" key="10">
    <source>
        <dbReference type="EMBL" id="VIP02365.1"/>
    </source>
</evidence>
<evidence type="ECO:0000256" key="9">
    <source>
        <dbReference type="SAM" id="Phobius"/>
    </source>
</evidence>
<feature type="transmembrane region" description="Helical" evidence="9">
    <location>
        <begin position="6"/>
        <end position="29"/>
    </location>
</feature>
<dbReference type="Proteomes" id="UP000464378">
    <property type="component" value="Chromosome"/>
</dbReference>
<organism evidence="10">
    <name type="scientific">Tuwongella immobilis</name>
    <dbReference type="NCBI Taxonomy" id="692036"/>
    <lineage>
        <taxon>Bacteria</taxon>
        <taxon>Pseudomonadati</taxon>
        <taxon>Planctomycetota</taxon>
        <taxon>Planctomycetia</taxon>
        <taxon>Gemmatales</taxon>
        <taxon>Gemmataceae</taxon>
        <taxon>Tuwongella</taxon>
    </lineage>
</organism>
<accession>A0A6C2YMS0</accession>
<dbReference type="CDD" id="cd06550">
    <property type="entry name" value="TM_ABC_iron-siderophores_like"/>
    <property type="match status" value="1"/>
</dbReference>
<keyword evidence="7 9" id="KW-0472">Membrane</keyword>
<dbReference type="InParanoid" id="A0A6C2YMS0"/>
<feature type="transmembrane region" description="Helical" evidence="9">
    <location>
        <begin position="205"/>
        <end position="225"/>
    </location>
</feature>
<dbReference type="GO" id="GO:0010043">
    <property type="term" value="P:response to zinc ion"/>
    <property type="evidence" value="ECO:0007669"/>
    <property type="project" value="TreeGrafter"/>
</dbReference>
<name>A0A6C2YMS0_9BACT</name>
<keyword evidence="3 8" id="KW-0813">Transport</keyword>
<evidence type="ECO:0000256" key="8">
    <source>
        <dbReference type="RuleBase" id="RU003943"/>
    </source>
</evidence>
<evidence type="ECO:0000256" key="2">
    <source>
        <dbReference type="ARBA" id="ARBA00008034"/>
    </source>
</evidence>
<dbReference type="EMBL" id="LR593887">
    <property type="protein sequence ID" value="VTS01181.1"/>
    <property type="molecule type" value="Genomic_DNA"/>
</dbReference>
<keyword evidence="11" id="KW-1185">Reference proteome</keyword>
<feature type="transmembrane region" description="Helical" evidence="9">
    <location>
        <begin position="174"/>
        <end position="199"/>
    </location>
</feature>
<reference evidence="10" key="1">
    <citation type="submission" date="2019-04" db="EMBL/GenBank/DDBJ databases">
        <authorList>
            <consortium name="Science for Life Laboratories"/>
        </authorList>
    </citation>
    <scope>NUCLEOTIDE SEQUENCE</scope>
    <source>
        <strain evidence="10">MBLW1</strain>
    </source>
</reference>
<dbReference type="SUPFAM" id="SSF81345">
    <property type="entry name" value="ABC transporter involved in vitamin B12 uptake, BtuC"/>
    <property type="match status" value="1"/>
</dbReference>
<dbReference type="Gene3D" id="1.10.3470.10">
    <property type="entry name" value="ABC transporter involved in vitamin B12 uptake, BtuC"/>
    <property type="match status" value="1"/>
</dbReference>
<evidence type="ECO:0000256" key="1">
    <source>
        <dbReference type="ARBA" id="ARBA00004651"/>
    </source>
</evidence>
<evidence type="ECO:0000256" key="5">
    <source>
        <dbReference type="ARBA" id="ARBA00022692"/>
    </source>
</evidence>
<evidence type="ECO:0000256" key="3">
    <source>
        <dbReference type="ARBA" id="ARBA00022448"/>
    </source>
</evidence>
<feature type="transmembrane region" description="Helical" evidence="9">
    <location>
        <begin position="36"/>
        <end position="54"/>
    </location>
</feature>
<dbReference type="AlphaFoldDB" id="A0A6C2YMS0"/>
<feature type="transmembrane region" description="Helical" evidence="9">
    <location>
        <begin position="232"/>
        <end position="252"/>
    </location>
</feature>
<evidence type="ECO:0000256" key="7">
    <source>
        <dbReference type="ARBA" id="ARBA00023136"/>
    </source>
</evidence>
<gene>
    <name evidence="10" type="ORF">GMBLW1_15950</name>
</gene>
<dbReference type="InterPro" id="IPR001626">
    <property type="entry name" value="ABC_TroCD"/>
</dbReference>
<dbReference type="PANTHER" id="PTHR30477:SF8">
    <property type="entry name" value="METAL TRANSPORT SYSTEM MEMBRANE PROTEIN CT_070-RELATED"/>
    <property type="match status" value="1"/>
</dbReference>
<feature type="transmembrane region" description="Helical" evidence="9">
    <location>
        <begin position="144"/>
        <end position="162"/>
    </location>
</feature>
<evidence type="ECO:0000256" key="6">
    <source>
        <dbReference type="ARBA" id="ARBA00022989"/>
    </source>
</evidence>
<dbReference type="InterPro" id="IPR037294">
    <property type="entry name" value="ABC_BtuC-like"/>
</dbReference>
<dbReference type="PANTHER" id="PTHR30477">
    <property type="entry name" value="ABC-TRANSPORTER METAL-BINDING PROTEIN"/>
    <property type="match status" value="1"/>
</dbReference>
<evidence type="ECO:0000256" key="4">
    <source>
        <dbReference type="ARBA" id="ARBA00022475"/>
    </source>
</evidence>
<proteinExistence type="inferred from homology"/>
<dbReference type="EMBL" id="LR586016">
    <property type="protein sequence ID" value="VIP02365.1"/>
    <property type="molecule type" value="Genomic_DNA"/>
</dbReference>
<comment type="similarity">
    <text evidence="2 8">Belongs to the ABC-3 integral membrane protein family.</text>
</comment>
<sequence length="296" mass="30643">MLTLTMAWIVLTAILAAVACSLVGCFLVLRRLSLMGDAIAHAVLPGIAIAYWLTGSRGGMSVMLGAMAMGVLTTFTTLMLQRTGRVNEDAGLGVVFTSFFALGVLLITRIADQIDLDPGCVLYGELELVTLEMIPVLGIPMPRAFLVLAIATLVVLVALMLLGKELTLAAFDPAYATAIGFSAGMLHYFLMTLVAGVTVAAFETVGSILVVAMLVVPATTAQLVAKRMRTMLLAAAGFGTLAAILGVTAAYWLDTNAAGSIATASGVIFAGVLGITRIPGRGIRHIVNPSDKSAAG</sequence>
<feature type="transmembrane region" description="Helical" evidence="9">
    <location>
        <begin position="92"/>
        <end position="111"/>
    </location>
</feature>
<protein>
    <submittedName>
        <fullName evidence="10">Uncharacterized protein</fullName>
    </submittedName>
</protein>
<feature type="transmembrane region" description="Helical" evidence="9">
    <location>
        <begin position="258"/>
        <end position="276"/>
    </location>
</feature>
<comment type="subcellular location">
    <subcellularLocation>
        <location evidence="1 8">Cell membrane</location>
        <topology evidence="1 8">Multi-pass membrane protein</topology>
    </subcellularLocation>
</comment>
<dbReference type="Pfam" id="PF00950">
    <property type="entry name" value="ABC-3"/>
    <property type="match status" value="1"/>
</dbReference>
<dbReference type="GO" id="GO:0055085">
    <property type="term" value="P:transmembrane transport"/>
    <property type="evidence" value="ECO:0007669"/>
    <property type="project" value="InterPro"/>
</dbReference>
<evidence type="ECO:0000313" key="11">
    <source>
        <dbReference type="Proteomes" id="UP000464378"/>
    </source>
</evidence>
<dbReference type="RefSeq" id="WP_162657547.1">
    <property type="nucleotide sequence ID" value="NZ_LR593887.1"/>
</dbReference>
<dbReference type="GO" id="GO:0043190">
    <property type="term" value="C:ATP-binding cassette (ABC) transporter complex"/>
    <property type="evidence" value="ECO:0007669"/>
    <property type="project" value="InterPro"/>
</dbReference>
<keyword evidence="5 8" id="KW-0812">Transmembrane</keyword>
<feature type="transmembrane region" description="Helical" evidence="9">
    <location>
        <begin position="60"/>
        <end position="80"/>
    </location>
</feature>